<dbReference type="InterPro" id="IPR000182">
    <property type="entry name" value="GNAT_dom"/>
</dbReference>
<organism evidence="2 3">
    <name type="scientific">Pendulispora rubella</name>
    <dbReference type="NCBI Taxonomy" id="2741070"/>
    <lineage>
        <taxon>Bacteria</taxon>
        <taxon>Pseudomonadati</taxon>
        <taxon>Myxococcota</taxon>
        <taxon>Myxococcia</taxon>
        <taxon>Myxococcales</taxon>
        <taxon>Sorangiineae</taxon>
        <taxon>Pendulisporaceae</taxon>
        <taxon>Pendulispora</taxon>
    </lineage>
</organism>
<proteinExistence type="predicted"/>
<keyword evidence="3" id="KW-1185">Reference proteome</keyword>
<feature type="domain" description="N-acetyltransferase" evidence="1">
    <location>
        <begin position="6"/>
        <end position="157"/>
    </location>
</feature>
<dbReference type="Gene3D" id="3.40.630.30">
    <property type="match status" value="1"/>
</dbReference>
<dbReference type="Pfam" id="PF00583">
    <property type="entry name" value="Acetyltransf_1"/>
    <property type="match status" value="1"/>
</dbReference>
<accession>A0ABZ2LAQ0</accession>
<dbReference type="RefSeq" id="WP_394837673.1">
    <property type="nucleotide sequence ID" value="NZ_CP089929.1"/>
</dbReference>
<dbReference type="Proteomes" id="UP001374803">
    <property type="component" value="Chromosome"/>
</dbReference>
<dbReference type="PROSITE" id="PS51186">
    <property type="entry name" value="GNAT"/>
    <property type="match status" value="1"/>
</dbReference>
<evidence type="ECO:0000313" key="2">
    <source>
        <dbReference type="EMBL" id="WXB08001.1"/>
    </source>
</evidence>
<evidence type="ECO:0000259" key="1">
    <source>
        <dbReference type="PROSITE" id="PS51186"/>
    </source>
</evidence>
<reference evidence="2" key="1">
    <citation type="submission" date="2021-12" db="EMBL/GenBank/DDBJ databases">
        <title>Discovery of the Pendulisporaceae a myxobacterial family with distinct sporulation behavior and unique specialized metabolism.</title>
        <authorList>
            <person name="Garcia R."/>
            <person name="Popoff A."/>
            <person name="Bader C.D."/>
            <person name="Loehr J."/>
            <person name="Walesch S."/>
            <person name="Walt C."/>
            <person name="Boldt J."/>
            <person name="Bunk B."/>
            <person name="Haeckl F.J.F.P.J."/>
            <person name="Gunesch A.P."/>
            <person name="Birkelbach J."/>
            <person name="Nuebel U."/>
            <person name="Pietschmann T."/>
            <person name="Bach T."/>
            <person name="Mueller R."/>
        </authorList>
    </citation>
    <scope>NUCLEOTIDE SEQUENCE</scope>
    <source>
        <strain evidence="2">MSr11367</strain>
    </source>
</reference>
<name>A0ABZ2LAQ0_9BACT</name>
<protein>
    <submittedName>
        <fullName evidence="2">GNAT family N-acetyltransferase</fullName>
    </submittedName>
</protein>
<sequence>MGIKDITIETVTRDNFEKVLPLIADYQRFYGCTPDTERNRTYFSRYLDDHTMGILFAAFDGDEILGFATLYFIPSSLSARTACTFNDLYAVPGERGRSVGPGLGFHALRYASDRGYPNASWLTKPDNLTARKIYDNLGASRSEWIMYEATLAGGYAPSSEGP</sequence>
<dbReference type="InterPro" id="IPR016181">
    <property type="entry name" value="Acyl_CoA_acyltransferase"/>
</dbReference>
<dbReference type="EMBL" id="CP089983">
    <property type="protein sequence ID" value="WXB08001.1"/>
    <property type="molecule type" value="Genomic_DNA"/>
</dbReference>
<evidence type="ECO:0000313" key="3">
    <source>
        <dbReference type="Proteomes" id="UP001374803"/>
    </source>
</evidence>
<gene>
    <name evidence="2" type="ORF">LVJ94_12260</name>
</gene>
<dbReference type="SUPFAM" id="SSF55729">
    <property type="entry name" value="Acyl-CoA N-acyltransferases (Nat)"/>
    <property type="match status" value="1"/>
</dbReference>